<protein>
    <recommendedName>
        <fullName evidence="4">Protein FRA10AC1</fullName>
    </recommendedName>
</protein>
<evidence type="ECO:0008006" key="4">
    <source>
        <dbReference type="Google" id="ProtNLM"/>
    </source>
</evidence>
<evidence type="ECO:0000313" key="3">
    <source>
        <dbReference type="Proteomes" id="UP001177023"/>
    </source>
</evidence>
<evidence type="ECO:0000256" key="1">
    <source>
        <dbReference type="SAM" id="MobiDB-lite"/>
    </source>
</evidence>
<feature type="compositionally biased region" description="Basic and acidic residues" evidence="1">
    <location>
        <begin position="232"/>
        <end position="254"/>
    </location>
</feature>
<evidence type="ECO:0000313" key="2">
    <source>
        <dbReference type="EMBL" id="CAJ0581288.1"/>
    </source>
</evidence>
<feature type="compositionally biased region" description="Acidic residues" evidence="1">
    <location>
        <begin position="293"/>
        <end position="303"/>
    </location>
</feature>
<dbReference type="Pfam" id="PF09725">
    <property type="entry name" value="Fra10Ac1"/>
    <property type="match status" value="1"/>
</dbReference>
<organism evidence="2 3">
    <name type="scientific">Mesorhabditis spiculigera</name>
    <dbReference type="NCBI Taxonomy" id="96644"/>
    <lineage>
        <taxon>Eukaryota</taxon>
        <taxon>Metazoa</taxon>
        <taxon>Ecdysozoa</taxon>
        <taxon>Nematoda</taxon>
        <taxon>Chromadorea</taxon>
        <taxon>Rhabditida</taxon>
        <taxon>Rhabditina</taxon>
        <taxon>Rhabditomorpha</taxon>
        <taxon>Rhabditoidea</taxon>
        <taxon>Rhabditidae</taxon>
        <taxon>Mesorhabditinae</taxon>
        <taxon>Mesorhabditis</taxon>
    </lineage>
</organism>
<dbReference type="AlphaFoldDB" id="A0AA36D7R4"/>
<dbReference type="InterPro" id="IPR050645">
    <property type="entry name" value="Histidine_acid_phosphatase"/>
</dbReference>
<name>A0AA36D7R4_9BILA</name>
<dbReference type="EMBL" id="CATQJA010002663">
    <property type="protein sequence ID" value="CAJ0581288.1"/>
    <property type="molecule type" value="Genomic_DNA"/>
</dbReference>
<reference evidence="2" key="1">
    <citation type="submission" date="2023-06" db="EMBL/GenBank/DDBJ databases">
        <authorList>
            <person name="Delattre M."/>
        </authorList>
    </citation>
    <scope>NUCLEOTIDE SEQUENCE</scope>
    <source>
        <strain evidence="2">AF72</strain>
    </source>
</reference>
<dbReference type="InterPro" id="IPR019129">
    <property type="entry name" value="Folate-sensitive_fs_Fra10Ac1"/>
</dbReference>
<feature type="compositionally biased region" description="Basic and acidic residues" evidence="1">
    <location>
        <begin position="23"/>
        <end position="48"/>
    </location>
</feature>
<dbReference type="PANTHER" id="PTHR11567:SF25">
    <property type="entry name" value="PROTEIN FRA10AC1"/>
    <property type="match status" value="1"/>
</dbReference>
<feature type="region of interest" description="Disordered" evidence="1">
    <location>
        <begin position="232"/>
        <end position="303"/>
    </location>
</feature>
<proteinExistence type="predicted"/>
<dbReference type="Proteomes" id="UP001177023">
    <property type="component" value="Unassembled WGS sequence"/>
</dbReference>
<keyword evidence="3" id="KW-1185">Reference proteome</keyword>
<feature type="region of interest" description="Disordered" evidence="1">
    <location>
        <begin position="1"/>
        <end position="48"/>
    </location>
</feature>
<sequence length="303" mass="35689">MAVKRNPDFGLDDLSSDFDPTESAERSGDFFEKERPYEEPKPLPKEGKRWFQDEHGRQFRQLSRLAMLDAYQRHKEIINLYYLYHPGANRHLFERDTTRDRTDYDVLKDNHKFLWNAEDEAQTSKDWEKRLAKRYYDKLFKEYCIVDLSQYKHGKIGMRWRTEPEVKEGKGQFKCGSRKCEHFDSLTSWEVNFKYVEDGQRKDALVKVRLCPECSDKLNYVSKKKKVEKTNRLDRWRAGSKSKKSDPSPKREPTEGEEASSESAGSSSAQAKTAGEIWSAPQQAETERTVEHEIDDFLNDIFD</sequence>
<dbReference type="PANTHER" id="PTHR11567">
    <property type="entry name" value="ACID PHOSPHATASE-RELATED"/>
    <property type="match status" value="1"/>
</dbReference>
<feature type="non-terminal residue" evidence="2">
    <location>
        <position position="1"/>
    </location>
</feature>
<feature type="compositionally biased region" description="Acidic residues" evidence="1">
    <location>
        <begin position="10"/>
        <end position="22"/>
    </location>
</feature>
<comment type="caution">
    <text evidence="2">The sequence shown here is derived from an EMBL/GenBank/DDBJ whole genome shotgun (WGS) entry which is preliminary data.</text>
</comment>
<accession>A0AA36D7R4</accession>
<dbReference type="GO" id="GO:0016791">
    <property type="term" value="F:phosphatase activity"/>
    <property type="evidence" value="ECO:0007669"/>
    <property type="project" value="TreeGrafter"/>
</dbReference>
<gene>
    <name evidence="2" type="ORF">MSPICULIGERA_LOCUS19452</name>
</gene>